<gene>
    <name evidence="4" type="primary">LOC107262972</name>
</gene>
<dbReference type="Proteomes" id="UP000694920">
    <property type="component" value="Unplaced"/>
</dbReference>
<name>A0AAJ7BH39_CEPCN</name>
<evidence type="ECO:0000256" key="1">
    <source>
        <dbReference type="SAM" id="SignalP"/>
    </source>
</evidence>
<dbReference type="AlphaFoldDB" id="A0AAJ7BH39"/>
<keyword evidence="1" id="KW-0732">Signal</keyword>
<dbReference type="Gene3D" id="2.60.40.770">
    <property type="match status" value="1"/>
</dbReference>
<proteinExistence type="predicted"/>
<sequence length="153" mass="17102">MRLHVFVLFLFVPLSSATTVPFEDCGSHYYIESVEISGCNNYPCILTIGSTYNFTLAMQASDDHINLRSLNEEVYFKVNHVRKPAFVTSDPCLDNGNMYSTGNTCAPQSGQTVYYKAELAVNALPPLPAVLYWTLKNSQEILVCYKVTVILQS</sequence>
<dbReference type="InterPro" id="IPR003172">
    <property type="entry name" value="ML_dom"/>
</dbReference>
<feature type="chain" id="PRO_5042558993" evidence="1">
    <location>
        <begin position="18"/>
        <end position="153"/>
    </location>
</feature>
<dbReference type="InterPro" id="IPR014756">
    <property type="entry name" value="Ig_E-set"/>
</dbReference>
<dbReference type="RefSeq" id="XP_015585216.1">
    <property type="nucleotide sequence ID" value="XM_015729730.2"/>
</dbReference>
<evidence type="ECO:0000313" key="3">
    <source>
        <dbReference type="Proteomes" id="UP000694920"/>
    </source>
</evidence>
<dbReference type="KEGG" id="ccin:107262972"/>
<evidence type="ECO:0000259" key="2">
    <source>
        <dbReference type="SMART" id="SM00737"/>
    </source>
</evidence>
<dbReference type="SMART" id="SM00737">
    <property type="entry name" value="ML"/>
    <property type="match status" value="1"/>
</dbReference>
<reference evidence="4" key="1">
    <citation type="submission" date="2025-08" db="UniProtKB">
        <authorList>
            <consortium name="RefSeq"/>
        </authorList>
    </citation>
    <scope>IDENTIFICATION</scope>
</reference>
<keyword evidence="3" id="KW-1185">Reference proteome</keyword>
<organism evidence="3 4">
    <name type="scientific">Cephus cinctus</name>
    <name type="common">Wheat stem sawfly</name>
    <dbReference type="NCBI Taxonomy" id="211228"/>
    <lineage>
        <taxon>Eukaryota</taxon>
        <taxon>Metazoa</taxon>
        <taxon>Ecdysozoa</taxon>
        <taxon>Arthropoda</taxon>
        <taxon>Hexapoda</taxon>
        <taxon>Insecta</taxon>
        <taxon>Pterygota</taxon>
        <taxon>Neoptera</taxon>
        <taxon>Endopterygota</taxon>
        <taxon>Hymenoptera</taxon>
        <taxon>Cephoidea</taxon>
        <taxon>Cephidae</taxon>
        <taxon>Cephus</taxon>
    </lineage>
</organism>
<dbReference type="GeneID" id="107262972"/>
<feature type="domain" description="MD-2-related lipid-recognition" evidence="2">
    <location>
        <begin position="22"/>
        <end position="149"/>
    </location>
</feature>
<accession>A0AAJ7BH39</accession>
<dbReference type="CTD" id="42864"/>
<feature type="signal peptide" evidence="1">
    <location>
        <begin position="1"/>
        <end position="17"/>
    </location>
</feature>
<dbReference type="SUPFAM" id="SSF81296">
    <property type="entry name" value="E set domains"/>
    <property type="match status" value="1"/>
</dbReference>
<protein>
    <submittedName>
        <fullName evidence="4">Uncharacterized protein LOC107262972 isoform X1</fullName>
    </submittedName>
</protein>
<dbReference type="Pfam" id="PF02221">
    <property type="entry name" value="E1_DerP2_DerF2"/>
    <property type="match status" value="1"/>
</dbReference>
<evidence type="ECO:0000313" key="4">
    <source>
        <dbReference type="RefSeq" id="XP_015585216.1"/>
    </source>
</evidence>